<dbReference type="Pfam" id="PF21743">
    <property type="entry name" value="PTM_DIR17_Tudor"/>
    <property type="match status" value="2"/>
</dbReference>
<feature type="domain" description="PTM/DIR17-like Tudor" evidence="2">
    <location>
        <begin position="661"/>
        <end position="708"/>
    </location>
</feature>
<dbReference type="InterPro" id="IPR047365">
    <property type="entry name" value="Tudor_AtPTM-like"/>
</dbReference>
<evidence type="ECO:0000259" key="2">
    <source>
        <dbReference type="Pfam" id="PF21743"/>
    </source>
</evidence>
<feature type="compositionally biased region" description="Polar residues" evidence="1">
    <location>
        <begin position="42"/>
        <end position="66"/>
    </location>
</feature>
<dbReference type="EMBL" id="JABFUD020000005">
    <property type="protein sequence ID" value="KAI5079338.1"/>
    <property type="molecule type" value="Genomic_DNA"/>
</dbReference>
<feature type="region of interest" description="Disordered" evidence="1">
    <location>
        <begin position="385"/>
        <end position="420"/>
    </location>
</feature>
<feature type="compositionally biased region" description="Basic residues" evidence="1">
    <location>
        <begin position="486"/>
        <end position="505"/>
    </location>
</feature>
<feature type="compositionally biased region" description="Polar residues" evidence="1">
    <location>
        <begin position="548"/>
        <end position="558"/>
    </location>
</feature>
<dbReference type="PANTHER" id="PTHR37384">
    <property type="entry name" value="OS01G0835600 PROTEIN"/>
    <property type="match status" value="1"/>
</dbReference>
<comment type="caution">
    <text evidence="3">The sequence shown here is derived from an EMBL/GenBank/DDBJ whole genome shotgun (WGS) entry which is preliminary data.</text>
</comment>
<feature type="compositionally biased region" description="Basic residues" evidence="1">
    <location>
        <begin position="606"/>
        <end position="620"/>
    </location>
</feature>
<sequence length="710" mass="77014">MMEVQRHSVQSVRRSDKMFSPEGGGLSAPPVSTGLSLGGNGRDNTNTNSSLPNTGTYVSPVTSLRTPLPNTTVAGGYEMLPPPMGAPVIMATTNQDIPAPRVVPVGNGDFMSLSPPGIISGNQAVFLSPSAELPASVPACGFGSTPMMAPNAPFELRPGNEVIVSGDFNQSVSRGIPSTLAAPDNEAATRNLEEQLHMATEPDSLEESKPDHFNIGYNEGGETQVVSESQYDSMQPGYLSGETPLGETQPINGQDFDDMVVLQNDALTASSMPMSDEKGGEPASLYGPLQIVDTPPLEAPLDVTTSAPSGVTELKVLSNPDKHDMGRAIPHINKPSSGEAEPNSASRDGRNESVLDTEGPINGGQAHKEEGLDTIDPQVGVLSQGHLSEDKEKKADASAPTNKRNSGNPHPQKKQVVTEQDIQEIMGRNVMKKFGSKNYKGEVVEYDSENQWFKVVYEDGDQEDLELVEVTEILLVENNILDSSTAKRKKPPAKGGARKVRRPKTKSQDIRKPRGRPKKKGTTTQTREKLPHKVKSSQASKLKGSKRGASTTLTTNAGVETEPNFPAKSRGKRKRSFEAETQQEITRTDAKPKKGRKTRSSTTKSSIRKSPPKKRGRKPTQKGSVKAKGTKRRSLSNLPAEQNRGKRRHVETFDNLKSLVGKTVEKDFDGTLYKGTVMEFDSKSEYYKVKYEDGDQEDLEFEELKVVLVD</sequence>
<organism evidence="3 4">
    <name type="scientific">Adiantum capillus-veneris</name>
    <name type="common">Maidenhair fern</name>
    <dbReference type="NCBI Taxonomy" id="13818"/>
    <lineage>
        <taxon>Eukaryota</taxon>
        <taxon>Viridiplantae</taxon>
        <taxon>Streptophyta</taxon>
        <taxon>Embryophyta</taxon>
        <taxon>Tracheophyta</taxon>
        <taxon>Polypodiopsida</taxon>
        <taxon>Polypodiidae</taxon>
        <taxon>Polypodiales</taxon>
        <taxon>Pteridineae</taxon>
        <taxon>Pteridaceae</taxon>
        <taxon>Vittarioideae</taxon>
        <taxon>Adiantum</taxon>
    </lineage>
</organism>
<feature type="compositionally biased region" description="Basic and acidic residues" evidence="1">
    <location>
        <begin position="387"/>
        <end position="396"/>
    </location>
</feature>
<feature type="region of interest" description="Disordered" evidence="1">
    <location>
        <begin position="479"/>
        <end position="649"/>
    </location>
</feature>
<keyword evidence="4" id="KW-1185">Reference proteome</keyword>
<feature type="region of interest" description="Disordered" evidence="1">
    <location>
        <begin position="317"/>
        <end position="373"/>
    </location>
</feature>
<evidence type="ECO:0000313" key="3">
    <source>
        <dbReference type="EMBL" id="KAI5079338.1"/>
    </source>
</evidence>
<feature type="domain" description="PTM/DIR17-like Tudor" evidence="2">
    <location>
        <begin position="427"/>
        <end position="474"/>
    </location>
</feature>
<dbReference type="PANTHER" id="PTHR37384:SF1">
    <property type="entry name" value="OS01G0835600 PROTEIN"/>
    <property type="match status" value="1"/>
</dbReference>
<dbReference type="Proteomes" id="UP000886520">
    <property type="component" value="Chromosome 5"/>
</dbReference>
<feature type="compositionally biased region" description="Polar residues" evidence="1">
    <location>
        <begin position="399"/>
        <end position="420"/>
    </location>
</feature>
<evidence type="ECO:0000256" key="1">
    <source>
        <dbReference type="SAM" id="MobiDB-lite"/>
    </source>
</evidence>
<dbReference type="CDD" id="cd20401">
    <property type="entry name" value="Tudor_AtPTM-like"/>
    <property type="match status" value="2"/>
</dbReference>
<dbReference type="AlphaFoldDB" id="A0A9D4V4Z5"/>
<dbReference type="OrthoDB" id="168165at2759"/>
<feature type="region of interest" description="Disordered" evidence="1">
    <location>
        <begin position="1"/>
        <end position="66"/>
    </location>
</feature>
<name>A0A9D4V4Z5_ADICA</name>
<accession>A0A9D4V4Z5</accession>
<proteinExistence type="predicted"/>
<gene>
    <name evidence="3" type="ORF">GOP47_0004817</name>
</gene>
<dbReference type="Gene3D" id="2.30.30.140">
    <property type="match status" value="2"/>
</dbReference>
<evidence type="ECO:0000313" key="4">
    <source>
        <dbReference type="Proteomes" id="UP000886520"/>
    </source>
</evidence>
<protein>
    <recommendedName>
        <fullName evidence="2">PTM/DIR17-like Tudor domain-containing protein</fullName>
    </recommendedName>
</protein>
<reference evidence="3 4" key="1">
    <citation type="submission" date="2021-01" db="EMBL/GenBank/DDBJ databases">
        <title>Adiantum capillus-veneris genome.</title>
        <authorList>
            <person name="Fang Y."/>
            <person name="Liao Q."/>
        </authorList>
    </citation>
    <scope>NUCLEOTIDE SEQUENCE [LARGE SCALE GENOMIC DNA]</scope>
    <source>
        <strain evidence="3">H3</strain>
        <tissue evidence="3">Leaf</tissue>
    </source>
</reference>